<gene>
    <name evidence="2" type="primary">Necator_chrI.g1436</name>
    <name evidence="2" type="ORF">RB195_005310</name>
</gene>
<comment type="caution">
    <text evidence="2">The sequence shown here is derived from an EMBL/GenBank/DDBJ whole genome shotgun (WGS) entry which is preliminary data.</text>
</comment>
<evidence type="ECO:0000313" key="2">
    <source>
        <dbReference type="EMBL" id="KAK6727545.1"/>
    </source>
</evidence>
<keyword evidence="3" id="KW-1185">Reference proteome</keyword>
<dbReference type="Proteomes" id="UP001303046">
    <property type="component" value="Unassembled WGS sequence"/>
</dbReference>
<sequence>MRTILVVLLYALFLGMQCAVVKEVNDVNNIVRLKRAVVIAPPRPPVVVVPSRPSVVVAPPRPPVVAPPRPPTVVVAPPRRPTVVVVPPRPG</sequence>
<keyword evidence="1" id="KW-0732">Signal</keyword>
<feature type="signal peptide" evidence="1">
    <location>
        <begin position="1"/>
        <end position="19"/>
    </location>
</feature>
<accession>A0ABR1BQP0</accession>
<reference evidence="2 3" key="1">
    <citation type="submission" date="2023-08" db="EMBL/GenBank/DDBJ databases">
        <title>A Necator americanus chromosomal reference genome.</title>
        <authorList>
            <person name="Ilik V."/>
            <person name="Petrzelkova K.J."/>
            <person name="Pardy F."/>
            <person name="Fuh T."/>
            <person name="Niatou-Singa F.S."/>
            <person name="Gouil Q."/>
            <person name="Baker L."/>
            <person name="Ritchie M.E."/>
            <person name="Jex A.R."/>
            <person name="Gazzola D."/>
            <person name="Li H."/>
            <person name="Toshio Fujiwara R."/>
            <person name="Zhan B."/>
            <person name="Aroian R.V."/>
            <person name="Pafco B."/>
            <person name="Schwarz E.M."/>
        </authorList>
    </citation>
    <scope>NUCLEOTIDE SEQUENCE [LARGE SCALE GENOMIC DNA]</scope>
    <source>
        <strain evidence="2 3">Aroian</strain>
        <tissue evidence="2">Whole animal</tissue>
    </source>
</reference>
<dbReference type="EMBL" id="JAVFWL010000001">
    <property type="protein sequence ID" value="KAK6727545.1"/>
    <property type="molecule type" value="Genomic_DNA"/>
</dbReference>
<name>A0ABR1BQP0_NECAM</name>
<feature type="chain" id="PRO_5045163494" evidence="1">
    <location>
        <begin position="20"/>
        <end position="91"/>
    </location>
</feature>
<proteinExistence type="predicted"/>
<organism evidence="2 3">
    <name type="scientific">Necator americanus</name>
    <name type="common">Human hookworm</name>
    <dbReference type="NCBI Taxonomy" id="51031"/>
    <lineage>
        <taxon>Eukaryota</taxon>
        <taxon>Metazoa</taxon>
        <taxon>Ecdysozoa</taxon>
        <taxon>Nematoda</taxon>
        <taxon>Chromadorea</taxon>
        <taxon>Rhabditida</taxon>
        <taxon>Rhabditina</taxon>
        <taxon>Rhabditomorpha</taxon>
        <taxon>Strongyloidea</taxon>
        <taxon>Ancylostomatidae</taxon>
        <taxon>Bunostominae</taxon>
        <taxon>Necator</taxon>
    </lineage>
</organism>
<evidence type="ECO:0000256" key="1">
    <source>
        <dbReference type="SAM" id="SignalP"/>
    </source>
</evidence>
<evidence type="ECO:0000313" key="3">
    <source>
        <dbReference type="Proteomes" id="UP001303046"/>
    </source>
</evidence>
<protein>
    <submittedName>
        <fullName evidence="2">Uncharacterized protein</fullName>
    </submittedName>
</protein>